<evidence type="ECO:0000259" key="1">
    <source>
        <dbReference type="PROSITE" id="PS51186"/>
    </source>
</evidence>
<gene>
    <name evidence="2" type="ORF">I3J27_22455</name>
</gene>
<proteinExistence type="predicted"/>
<dbReference type="Gene3D" id="3.40.630.30">
    <property type="match status" value="1"/>
</dbReference>
<organism evidence="2 3">
    <name type="scientific">Bradyrhizobium xenonodulans</name>
    <dbReference type="NCBI Taxonomy" id="2736875"/>
    <lineage>
        <taxon>Bacteria</taxon>
        <taxon>Pseudomonadati</taxon>
        <taxon>Pseudomonadota</taxon>
        <taxon>Alphaproteobacteria</taxon>
        <taxon>Hyphomicrobiales</taxon>
        <taxon>Nitrobacteraceae</taxon>
        <taxon>Bradyrhizobium</taxon>
    </lineage>
</organism>
<accession>A0ABY7MCD1</accession>
<dbReference type="PROSITE" id="PS51186">
    <property type="entry name" value="GNAT"/>
    <property type="match status" value="1"/>
</dbReference>
<reference evidence="2" key="1">
    <citation type="submission" date="2021-12" db="EMBL/GenBank/DDBJ databases">
        <title>Bradyrhizobium xenonodulans sp. nov.</title>
        <authorList>
            <person name="Claassens R."/>
            <person name="Venter S.N."/>
            <person name="Beukes C.W."/>
            <person name="Stepkowski T."/>
            <person name="Steenkamp E.T."/>
        </authorList>
    </citation>
    <scope>NUCLEOTIDE SEQUENCE</scope>
    <source>
        <strain evidence="2">14AB</strain>
    </source>
</reference>
<dbReference type="InterPro" id="IPR016181">
    <property type="entry name" value="Acyl_CoA_acyltransferase"/>
</dbReference>
<evidence type="ECO:0000313" key="3">
    <source>
        <dbReference type="Proteomes" id="UP001179614"/>
    </source>
</evidence>
<dbReference type="SUPFAM" id="SSF55729">
    <property type="entry name" value="Acyl-CoA N-acyltransferases (Nat)"/>
    <property type="match status" value="1"/>
</dbReference>
<protein>
    <submittedName>
        <fullName evidence="2">GNAT family N-acetyltransferase</fullName>
    </submittedName>
</protein>
<dbReference type="RefSeq" id="WP_270160605.1">
    <property type="nucleotide sequence ID" value="NZ_CP089391.1"/>
</dbReference>
<dbReference type="CDD" id="cd04301">
    <property type="entry name" value="NAT_SF"/>
    <property type="match status" value="1"/>
</dbReference>
<sequence>MSVVYRPARAQDLEVADALVVSSINDLTERHGFGPMAACSPPRFQLFSLQDDPAGLWVAEGERILGFAWSWVCGDMWFLAQLFVSPDQQGRSIGNELIKRTLEHADKSGASNRGLITFSFNTVSQGLYIRHGLLPRFPIYSVDAPRERLIARLQGPRFQFKPLDDEASTLRRLAEADERVLGVSREKHHRYLIKDRATRGVNLYDGSNWMGYAYVDAGGHIGPLAVMEPNAVAPAFRTALHLAIESGSLRVSAFLPGASEAALNTAMEHGMRIRFPMLLMSSREFGNWVQYLPRNPGFM</sequence>
<dbReference type="Proteomes" id="UP001179614">
    <property type="component" value="Chromosome"/>
</dbReference>
<feature type="domain" description="N-acetyltransferase" evidence="1">
    <location>
        <begin position="3"/>
        <end position="152"/>
    </location>
</feature>
<dbReference type="Pfam" id="PF00583">
    <property type="entry name" value="Acetyltransf_1"/>
    <property type="match status" value="1"/>
</dbReference>
<keyword evidence="3" id="KW-1185">Reference proteome</keyword>
<dbReference type="EMBL" id="CP089391">
    <property type="protein sequence ID" value="WBL75794.1"/>
    <property type="molecule type" value="Genomic_DNA"/>
</dbReference>
<evidence type="ECO:0000313" key="2">
    <source>
        <dbReference type="EMBL" id="WBL75794.1"/>
    </source>
</evidence>
<name>A0ABY7MCD1_9BRAD</name>
<dbReference type="InterPro" id="IPR000182">
    <property type="entry name" value="GNAT_dom"/>
</dbReference>